<feature type="region of interest" description="Disordered" evidence="2">
    <location>
        <begin position="596"/>
        <end position="616"/>
    </location>
</feature>
<name>A0AAV9UMN7_9PEZI</name>
<proteinExistence type="predicted"/>
<feature type="region of interest" description="Disordered" evidence="2">
    <location>
        <begin position="788"/>
        <end position="813"/>
    </location>
</feature>
<feature type="signal peptide" evidence="3">
    <location>
        <begin position="1"/>
        <end position="18"/>
    </location>
</feature>
<feature type="compositionally biased region" description="Basic and acidic residues" evidence="2">
    <location>
        <begin position="793"/>
        <end position="813"/>
    </location>
</feature>
<feature type="compositionally biased region" description="Polar residues" evidence="2">
    <location>
        <begin position="543"/>
        <end position="556"/>
    </location>
</feature>
<keyword evidence="5" id="KW-1185">Reference proteome</keyword>
<feature type="region of interest" description="Disordered" evidence="2">
    <location>
        <begin position="471"/>
        <end position="500"/>
    </location>
</feature>
<comment type="caution">
    <text evidence="4">The sequence shown here is derived from an EMBL/GenBank/DDBJ whole genome shotgun (WGS) entry which is preliminary data.</text>
</comment>
<sequence>MHLRHFLPLLSITASTLARPTRNEAEALPGAGAAAPSSGNLHERQELSGSGAGSLDDASRIAIPLHRGDVVIPSLNPNIRPRPRIGIPVPIYNPGQDVPSGGGHPNMGDQDPGDPGLTNPSPVDPGLTRLVPDDGLDGSGASPASTDYPPGNNPDDDKLDDAKNTLPVLVDGLDPGQKEGASDIVDALNLDNAPKNTMSDFVNSLNHDKRWTTISKLLDHPPEANTDPAPDSTLARREALNMLSQTVKSNPTDSTPAEPPETPTDGPSPEEMAAMLSDLHDVFASTVECTRKLPADNKTAVLARRRSPTPDHIKRQYDEAISNAWQSIGGNYNNVRQGWQGWWRRAKRDVKSEENISEEDLANLHRILDVLENEDAEKKKEKKQVVKRPSIFRRWIQLKFLRLFGIPPDASEIAQEIIAALFGFNVYKRDVGEGSMVIERRGKVFDPSRPFRIGVQITPETEPLLRKVSVKMPGRGHKSGPSTIKRRDVGVSRTSNGKESHRRGIVFNPDWLKWWQKFNVGPLYLAAPTLDGPNDPSVLREPQSPSTDATGVSSDVQPISRIKRRDVASSWHANWQKMLEWIHYIIWNDPNGTPADGSGGTEYTGESGYSTPTNLKRDITSSGSVWDEEKLQRSIDAVKRYIAIQNAQTQPTDSSTPKRDVANDFLAYLTSIQLQLEKYRRPKIPYPVFLENDQDTAPNTGPRTQDTDSKIERRSPVILFKPFRSPWLPSITNPTPYNWLPRILIKTATPETVTPIETADVEADAKMKRDALPLNGWFPVDGWLKNRQSLRPSMDDAPKRHKKDEKQKEKRGVQFRDGLEKRSISRLVRATLGRIRDWQHKFWRRSVSTARDTPFSGRNAPSTVEKLGFRCPLKLKFWGNCRYLGGIKDLPWAPGPEILPDQPVEVVARPVEAAPSAEGGYVPTAVEVKKRAPSAWEAGMVRGMDRRNL</sequence>
<evidence type="ECO:0000256" key="2">
    <source>
        <dbReference type="SAM" id="MobiDB-lite"/>
    </source>
</evidence>
<dbReference type="CDD" id="cd00551">
    <property type="entry name" value="AmyAc_family"/>
    <property type="match status" value="1"/>
</dbReference>
<feature type="compositionally biased region" description="Polar residues" evidence="2">
    <location>
        <begin position="695"/>
        <end position="704"/>
    </location>
</feature>
<accession>A0AAV9UMN7</accession>
<evidence type="ECO:0000313" key="4">
    <source>
        <dbReference type="EMBL" id="KAK6344330.1"/>
    </source>
</evidence>
<feature type="compositionally biased region" description="Low complexity" evidence="2">
    <location>
        <begin position="28"/>
        <end position="40"/>
    </location>
</feature>
<feature type="region of interest" description="Disordered" evidence="2">
    <location>
        <begin position="246"/>
        <end position="269"/>
    </location>
</feature>
<dbReference type="AlphaFoldDB" id="A0AAV9UMN7"/>
<feature type="chain" id="PRO_5043922884" evidence="3">
    <location>
        <begin position="19"/>
        <end position="949"/>
    </location>
</feature>
<feature type="coiled-coil region" evidence="1">
    <location>
        <begin position="354"/>
        <end position="388"/>
    </location>
</feature>
<protein>
    <submittedName>
        <fullName evidence="4">Uncharacterized protein</fullName>
    </submittedName>
</protein>
<evidence type="ECO:0000256" key="3">
    <source>
        <dbReference type="SAM" id="SignalP"/>
    </source>
</evidence>
<evidence type="ECO:0000313" key="5">
    <source>
        <dbReference type="Proteomes" id="UP001375240"/>
    </source>
</evidence>
<feature type="region of interest" description="Disordered" evidence="2">
    <location>
        <begin position="75"/>
        <end position="162"/>
    </location>
</feature>
<feature type="region of interest" description="Disordered" evidence="2">
    <location>
        <begin position="690"/>
        <end position="712"/>
    </location>
</feature>
<gene>
    <name evidence="4" type="ORF">TWF696_007969</name>
</gene>
<dbReference type="EMBL" id="JAVHNQ010000006">
    <property type="protein sequence ID" value="KAK6344330.1"/>
    <property type="molecule type" value="Genomic_DNA"/>
</dbReference>
<organism evidence="4 5">
    <name type="scientific">Orbilia brochopaga</name>
    <dbReference type="NCBI Taxonomy" id="3140254"/>
    <lineage>
        <taxon>Eukaryota</taxon>
        <taxon>Fungi</taxon>
        <taxon>Dikarya</taxon>
        <taxon>Ascomycota</taxon>
        <taxon>Pezizomycotina</taxon>
        <taxon>Orbiliomycetes</taxon>
        <taxon>Orbiliales</taxon>
        <taxon>Orbiliaceae</taxon>
        <taxon>Orbilia</taxon>
    </lineage>
</organism>
<evidence type="ECO:0000256" key="1">
    <source>
        <dbReference type="SAM" id="Coils"/>
    </source>
</evidence>
<dbReference type="Proteomes" id="UP001375240">
    <property type="component" value="Unassembled WGS sequence"/>
</dbReference>
<keyword evidence="1" id="KW-0175">Coiled coil</keyword>
<feature type="compositionally biased region" description="Low complexity" evidence="2">
    <location>
        <begin position="75"/>
        <end position="90"/>
    </location>
</feature>
<feature type="region of interest" description="Disordered" evidence="2">
    <location>
        <begin position="534"/>
        <end position="556"/>
    </location>
</feature>
<feature type="region of interest" description="Disordered" evidence="2">
    <location>
        <begin position="28"/>
        <end position="54"/>
    </location>
</feature>
<feature type="compositionally biased region" description="Polar residues" evidence="2">
    <location>
        <begin position="246"/>
        <end position="255"/>
    </location>
</feature>
<keyword evidence="3" id="KW-0732">Signal</keyword>
<reference evidence="4 5" key="1">
    <citation type="submission" date="2019-10" db="EMBL/GenBank/DDBJ databases">
        <authorList>
            <person name="Palmer J.M."/>
        </authorList>
    </citation>
    <scope>NUCLEOTIDE SEQUENCE [LARGE SCALE GENOMIC DNA]</scope>
    <source>
        <strain evidence="4 5">TWF696</strain>
    </source>
</reference>